<keyword evidence="9" id="KW-1185">Reference proteome</keyword>
<evidence type="ECO:0000313" key="8">
    <source>
        <dbReference type="EMBL" id="TWF77564.1"/>
    </source>
</evidence>
<dbReference type="GO" id="GO:0008176">
    <property type="term" value="F:tRNA (guanine(46)-N7)-methyltransferase activity"/>
    <property type="evidence" value="ECO:0007669"/>
    <property type="project" value="UniProtKB-UniRule"/>
</dbReference>
<keyword evidence="3 7" id="KW-0489">Methyltransferase</keyword>
<dbReference type="HAMAP" id="MF_01057">
    <property type="entry name" value="tRNA_methyltr_TrmB"/>
    <property type="match status" value="1"/>
</dbReference>
<comment type="function">
    <text evidence="2 7">Catalyzes the formation of N(7)-methylguanine at position 46 (m7G46) in tRNA.</text>
</comment>
<dbReference type="PANTHER" id="PTHR23417">
    <property type="entry name" value="3-DEOXY-D-MANNO-OCTULOSONIC-ACID TRANSFERASE/TRNA GUANINE-N 7 - -METHYLTRANSFERASE"/>
    <property type="match status" value="1"/>
</dbReference>
<comment type="pathway">
    <text evidence="7">tRNA modification; N(7)-methylguanine-tRNA biosynthesis.</text>
</comment>
<dbReference type="Proteomes" id="UP000321261">
    <property type="component" value="Unassembled WGS sequence"/>
</dbReference>
<name>A0A561SRS2_9PSEU</name>
<dbReference type="InterPro" id="IPR055361">
    <property type="entry name" value="tRNA_methyltr_TrmB_bact"/>
</dbReference>
<comment type="caution">
    <text evidence="7">Lacks conserved residue(s) required for the propagation of feature annotation.</text>
</comment>
<feature type="binding site" evidence="7">
    <location>
        <begin position="213"/>
        <end position="216"/>
    </location>
    <ligand>
        <name>substrate</name>
    </ligand>
</feature>
<protein>
    <recommendedName>
        <fullName evidence="7">tRNA (guanine-N(7)-)-methyltransferase</fullName>
        <ecNumber evidence="7">2.1.1.33</ecNumber>
    </recommendedName>
    <alternativeName>
        <fullName evidence="7">tRNA (guanine(46)-N(7))-methyltransferase</fullName>
    </alternativeName>
    <alternativeName>
        <fullName evidence="7">tRNA(m7G46)-methyltransferase</fullName>
    </alternativeName>
</protein>
<feature type="binding site" evidence="7">
    <location>
        <position position="115"/>
    </location>
    <ligand>
        <name>S-adenosyl-L-methionine</name>
        <dbReference type="ChEBI" id="CHEBI:59789"/>
    </ligand>
</feature>
<dbReference type="UniPathway" id="UPA00989"/>
<dbReference type="EMBL" id="VIWU01000001">
    <property type="protein sequence ID" value="TWF77564.1"/>
    <property type="molecule type" value="Genomic_DNA"/>
</dbReference>
<comment type="similarity">
    <text evidence="7">Belongs to the class I-like SAM-binding methyltransferase superfamily. TrmB family.</text>
</comment>
<dbReference type="InterPro" id="IPR003358">
    <property type="entry name" value="tRNA_(Gua-N-7)_MeTrfase_Trmb"/>
</dbReference>
<accession>A0A561SRS2</accession>
<dbReference type="EC" id="2.1.1.33" evidence="7"/>
<keyword evidence="6 7" id="KW-0819">tRNA processing</keyword>
<evidence type="ECO:0000256" key="6">
    <source>
        <dbReference type="ARBA" id="ARBA00022694"/>
    </source>
</evidence>
<comment type="catalytic activity">
    <reaction evidence="1 7">
        <text>guanosine(46) in tRNA + S-adenosyl-L-methionine = N(7)-methylguanosine(46) in tRNA + S-adenosyl-L-homocysteine</text>
        <dbReference type="Rhea" id="RHEA:42708"/>
        <dbReference type="Rhea" id="RHEA-COMP:10188"/>
        <dbReference type="Rhea" id="RHEA-COMP:10189"/>
        <dbReference type="ChEBI" id="CHEBI:57856"/>
        <dbReference type="ChEBI" id="CHEBI:59789"/>
        <dbReference type="ChEBI" id="CHEBI:74269"/>
        <dbReference type="ChEBI" id="CHEBI:74480"/>
        <dbReference type="EC" id="2.1.1.33"/>
    </reaction>
</comment>
<dbReference type="NCBIfam" id="TIGR00091">
    <property type="entry name" value="tRNA (guanosine(46)-N7)-methyltransferase TrmB"/>
    <property type="match status" value="1"/>
</dbReference>
<reference evidence="8 9" key="1">
    <citation type="submission" date="2019-06" db="EMBL/GenBank/DDBJ databases">
        <title>Sequencing the genomes of 1000 actinobacteria strains.</title>
        <authorList>
            <person name="Klenk H.-P."/>
        </authorList>
    </citation>
    <scope>NUCLEOTIDE SEQUENCE [LARGE SCALE GENOMIC DNA]</scope>
    <source>
        <strain evidence="8 9">DSM 45671</strain>
    </source>
</reference>
<comment type="caution">
    <text evidence="8">The sequence shown here is derived from an EMBL/GenBank/DDBJ whole genome shotgun (WGS) entry which is preliminary data.</text>
</comment>
<dbReference type="Pfam" id="PF02390">
    <property type="entry name" value="Methyltransf_4"/>
    <property type="match status" value="1"/>
</dbReference>
<dbReference type="CDD" id="cd02440">
    <property type="entry name" value="AdoMet_MTases"/>
    <property type="match status" value="1"/>
</dbReference>
<organism evidence="8 9">
    <name type="scientific">Pseudonocardia hierapolitana</name>
    <dbReference type="NCBI Taxonomy" id="1128676"/>
    <lineage>
        <taxon>Bacteria</taxon>
        <taxon>Bacillati</taxon>
        <taxon>Actinomycetota</taxon>
        <taxon>Actinomycetes</taxon>
        <taxon>Pseudonocardiales</taxon>
        <taxon>Pseudonocardiaceae</taxon>
        <taxon>Pseudonocardia</taxon>
    </lineage>
</organism>
<evidence type="ECO:0000256" key="5">
    <source>
        <dbReference type="ARBA" id="ARBA00022691"/>
    </source>
</evidence>
<sequence>MAEAPHPPIPTFVHHRSRLTEGQQHAWDRWWPERGRDVSAILSGAEPYDPPAWFGRTAPLVLEIGSGMGESTAALAAAAPEIDHIAVEVYEPGLAQLLMRLADAGLTNVTLLRGDAVALLREQVPPASLAGIRIFFPDPWPKRRHRKRRLVQPDFIALAASRLEPGGFLHLATDWDDYAVQMRAVCDAEPALENTAAGRPGGWTPRPDWRPVTKFEQRARLEGRTVRDLLYRARHAEAPRDDGP</sequence>
<feature type="binding site" evidence="7">
    <location>
        <position position="174"/>
    </location>
    <ligand>
        <name>substrate</name>
    </ligand>
</feature>
<gene>
    <name evidence="7" type="primary">trmB</name>
    <name evidence="8" type="ORF">FHX44_113476</name>
</gene>
<evidence type="ECO:0000256" key="1">
    <source>
        <dbReference type="ARBA" id="ARBA00000142"/>
    </source>
</evidence>
<dbReference type="AlphaFoldDB" id="A0A561SRS2"/>
<evidence type="ECO:0000256" key="4">
    <source>
        <dbReference type="ARBA" id="ARBA00022679"/>
    </source>
</evidence>
<dbReference type="InterPro" id="IPR029063">
    <property type="entry name" value="SAM-dependent_MTases_sf"/>
</dbReference>
<dbReference type="PANTHER" id="PTHR23417:SF14">
    <property type="entry name" value="PENTACOTRIPEPTIDE-REPEAT REGION OF PRORP DOMAIN-CONTAINING PROTEIN"/>
    <property type="match status" value="1"/>
</dbReference>
<evidence type="ECO:0000256" key="2">
    <source>
        <dbReference type="ARBA" id="ARBA00003015"/>
    </source>
</evidence>
<dbReference type="Gene3D" id="3.40.50.150">
    <property type="entry name" value="Vaccinia Virus protein VP39"/>
    <property type="match status" value="1"/>
</dbReference>
<dbReference type="GO" id="GO:0043527">
    <property type="term" value="C:tRNA methyltransferase complex"/>
    <property type="evidence" value="ECO:0007669"/>
    <property type="project" value="TreeGrafter"/>
</dbReference>
<evidence type="ECO:0000313" key="9">
    <source>
        <dbReference type="Proteomes" id="UP000321261"/>
    </source>
</evidence>
<keyword evidence="5 7" id="KW-0949">S-adenosyl-L-methionine</keyword>
<feature type="binding site" evidence="7">
    <location>
        <position position="63"/>
    </location>
    <ligand>
        <name>S-adenosyl-L-methionine</name>
        <dbReference type="ChEBI" id="CHEBI:59789"/>
    </ligand>
</feature>
<dbReference type="PROSITE" id="PS51625">
    <property type="entry name" value="SAM_MT_TRMB"/>
    <property type="match status" value="1"/>
</dbReference>
<dbReference type="SUPFAM" id="SSF53335">
    <property type="entry name" value="S-adenosyl-L-methionine-dependent methyltransferases"/>
    <property type="match status" value="1"/>
</dbReference>
<feature type="binding site" evidence="7">
    <location>
        <position position="88"/>
    </location>
    <ligand>
        <name>S-adenosyl-L-methionine</name>
        <dbReference type="ChEBI" id="CHEBI:59789"/>
    </ligand>
</feature>
<feature type="binding site" evidence="7">
    <location>
        <position position="142"/>
    </location>
    <ligand>
        <name>substrate</name>
    </ligand>
</feature>
<evidence type="ECO:0000256" key="3">
    <source>
        <dbReference type="ARBA" id="ARBA00022603"/>
    </source>
</evidence>
<keyword evidence="4 7" id="KW-0808">Transferase</keyword>
<feature type="binding site" evidence="7">
    <location>
        <position position="138"/>
    </location>
    <ligand>
        <name>S-adenosyl-L-methionine</name>
        <dbReference type="ChEBI" id="CHEBI:59789"/>
    </ligand>
</feature>
<proteinExistence type="inferred from homology"/>
<evidence type="ECO:0000256" key="7">
    <source>
        <dbReference type="HAMAP-Rule" id="MF_01057"/>
    </source>
</evidence>